<keyword evidence="4 10" id="KW-0067">ATP-binding</keyword>
<proteinExistence type="predicted"/>
<dbReference type="EMBL" id="CP000806">
    <property type="protein sequence ID" value="ACB51768.1"/>
    <property type="molecule type" value="Genomic_DNA"/>
</dbReference>
<dbReference type="InterPro" id="IPR003439">
    <property type="entry name" value="ABC_transporter-like_ATP-bd"/>
</dbReference>
<dbReference type="PANTHER" id="PTHR24221:SF646">
    <property type="entry name" value="HAEMOLYSIN SECRETION ATP-BINDING PROTEIN"/>
    <property type="match status" value="1"/>
</dbReference>
<dbReference type="GO" id="GO:0016887">
    <property type="term" value="F:ATP hydrolysis activity"/>
    <property type="evidence" value="ECO:0007669"/>
    <property type="project" value="InterPro"/>
</dbReference>
<feature type="domain" description="ABC transporter" evidence="8">
    <location>
        <begin position="393"/>
        <end position="627"/>
    </location>
</feature>
<dbReference type="STRING" id="43989.cce_2420"/>
<dbReference type="InterPro" id="IPR011527">
    <property type="entry name" value="ABC1_TM_dom"/>
</dbReference>
<dbReference type="Pfam" id="PF00005">
    <property type="entry name" value="ABC_tran"/>
    <property type="match status" value="1"/>
</dbReference>
<feature type="transmembrane region" description="Helical" evidence="7">
    <location>
        <begin position="197"/>
        <end position="224"/>
    </location>
</feature>
<keyword evidence="6 7" id="KW-0472">Membrane</keyword>
<dbReference type="InterPro" id="IPR036640">
    <property type="entry name" value="ABC1_TM_sf"/>
</dbReference>
<dbReference type="GO" id="GO:0005886">
    <property type="term" value="C:plasma membrane"/>
    <property type="evidence" value="ECO:0007669"/>
    <property type="project" value="UniProtKB-SubCell"/>
</dbReference>
<dbReference type="PROSITE" id="PS00211">
    <property type="entry name" value="ABC_TRANSPORTER_1"/>
    <property type="match status" value="1"/>
</dbReference>
<dbReference type="HOGENOM" id="CLU_000604_84_10_3"/>
<dbReference type="Gene3D" id="3.40.50.300">
    <property type="entry name" value="P-loop containing nucleotide triphosphate hydrolases"/>
    <property type="match status" value="1"/>
</dbReference>
<keyword evidence="3" id="KW-0547">Nucleotide-binding</keyword>
<name>B1WRB9_CROS5</name>
<evidence type="ECO:0000256" key="6">
    <source>
        <dbReference type="ARBA" id="ARBA00023136"/>
    </source>
</evidence>
<dbReference type="PROSITE" id="PS50893">
    <property type="entry name" value="ABC_TRANSPORTER_2"/>
    <property type="match status" value="1"/>
</dbReference>
<dbReference type="SUPFAM" id="SSF90123">
    <property type="entry name" value="ABC transporter transmembrane region"/>
    <property type="match status" value="1"/>
</dbReference>
<evidence type="ECO:0000313" key="10">
    <source>
        <dbReference type="EMBL" id="ACB51768.1"/>
    </source>
</evidence>
<dbReference type="GO" id="GO:0140359">
    <property type="term" value="F:ABC-type transporter activity"/>
    <property type="evidence" value="ECO:0007669"/>
    <property type="project" value="InterPro"/>
</dbReference>
<accession>B1WRB9</accession>
<dbReference type="GO" id="GO:0005524">
    <property type="term" value="F:ATP binding"/>
    <property type="evidence" value="ECO:0007669"/>
    <property type="project" value="UniProtKB-KW"/>
</dbReference>
<dbReference type="Proteomes" id="UP000001203">
    <property type="component" value="Chromosome circular"/>
</dbReference>
<dbReference type="eggNOG" id="COG1132">
    <property type="taxonomic scope" value="Bacteria"/>
</dbReference>
<keyword evidence="5 7" id="KW-1133">Transmembrane helix</keyword>
<dbReference type="Gene3D" id="1.20.1560.10">
    <property type="entry name" value="ABC transporter type 1, transmembrane domain"/>
    <property type="match status" value="2"/>
</dbReference>
<dbReference type="InterPro" id="IPR039421">
    <property type="entry name" value="Type_1_exporter"/>
</dbReference>
<dbReference type="GO" id="GO:0034040">
    <property type="term" value="F:ATPase-coupled lipid transmembrane transporter activity"/>
    <property type="evidence" value="ECO:0007669"/>
    <property type="project" value="TreeGrafter"/>
</dbReference>
<dbReference type="SUPFAM" id="SSF52540">
    <property type="entry name" value="P-loop containing nucleoside triphosphate hydrolases"/>
    <property type="match status" value="1"/>
</dbReference>
<dbReference type="AlphaFoldDB" id="B1WRB9"/>
<organism evidence="10 11">
    <name type="scientific">Crocosphaera subtropica (strain ATCC 51142 / BH68)</name>
    <name type="common">Cyanothece sp. (strain ATCC 51142)</name>
    <dbReference type="NCBI Taxonomy" id="43989"/>
    <lineage>
        <taxon>Bacteria</taxon>
        <taxon>Bacillati</taxon>
        <taxon>Cyanobacteriota</taxon>
        <taxon>Cyanophyceae</taxon>
        <taxon>Oscillatoriophycideae</taxon>
        <taxon>Chroococcales</taxon>
        <taxon>Aphanothecaceae</taxon>
        <taxon>Crocosphaera</taxon>
        <taxon>Crocosphaera subtropica</taxon>
    </lineage>
</organism>
<dbReference type="InterPro" id="IPR027417">
    <property type="entry name" value="P-loop_NTPase"/>
</dbReference>
<keyword evidence="11" id="KW-1185">Reference proteome</keyword>
<dbReference type="FunFam" id="3.40.50.300:FF:000218">
    <property type="entry name" value="Multidrug ABC transporter ATP-binding protein"/>
    <property type="match status" value="1"/>
</dbReference>
<evidence type="ECO:0000256" key="2">
    <source>
        <dbReference type="ARBA" id="ARBA00022692"/>
    </source>
</evidence>
<dbReference type="CDD" id="cd07346">
    <property type="entry name" value="ABC_6TM_exporters"/>
    <property type="match status" value="1"/>
</dbReference>
<protein>
    <submittedName>
        <fullName evidence="10">ATP-binding protein of ABC transporter</fullName>
    </submittedName>
</protein>
<evidence type="ECO:0000256" key="7">
    <source>
        <dbReference type="SAM" id="Phobius"/>
    </source>
</evidence>
<dbReference type="PROSITE" id="PS50929">
    <property type="entry name" value="ABC_TM1F"/>
    <property type="match status" value="1"/>
</dbReference>
<keyword evidence="2 7" id="KW-0812">Transmembrane</keyword>
<feature type="transmembrane region" description="Helical" evidence="7">
    <location>
        <begin position="103"/>
        <end position="123"/>
    </location>
</feature>
<dbReference type="InterPro" id="IPR017871">
    <property type="entry name" value="ABC_transporter-like_CS"/>
</dbReference>
<dbReference type="Pfam" id="PF00664">
    <property type="entry name" value="ABC_membrane"/>
    <property type="match status" value="1"/>
</dbReference>
<reference evidence="10 11" key="1">
    <citation type="journal article" date="2008" name="Proc. Natl. Acad. Sci. U.S.A.">
        <title>The genome of Cyanothece 51142, a unicellular diazotrophic cyanobacterium important in the marine nitrogen cycle.</title>
        <authorList>
            <person name="Welsh E.A."/>
            <person name="Liberton M."/>
            <person name="Stoeckel J."/>
            <person name="Loh T."/>
            <person name="Elvitigala T."/>
            <person name="Wang C."/>
            <person name="Wollam A."/>
            <person name="Fulton R.S."/>
            <person name="Clifton S.W."/>
            <person name="Jacobs J.M."/>
            <person name="Aurora R."/>
            <person name="Ghosh B.K."/>
            <person name="Sherman L.A."/>
            <person name="Smith R.D."/>
            <person name="Wilson R.K."/>
            <person name="Pakrasi H.B."/>
        </authorList>
    </citation>
    <scope>NUCLEOTIDE SEQUENCE [LARGE SCALE GENOMIC DNA]</scope>
    <source>
        <strain evidence="11">ATCC 51142 / BH68</strain>
    </source>
</reference>
<dbReference type="InterPro" id="IPR003593">
    <property type="entry name" value="AAA+_ATPase"/>
</dbReference>
<dbReference type="PANTHER" id="PTHR24221">
    <property type="entry name" value="ATP-BINDING CASSETTE SUB-FAMILY B"/>
    <property type="match status" value="1"/>
</dbReference>
<dbReference type="KEGG" id="cyt:cce_2420"/>
<comment type="subcellular location">
    <subcellularLocation>
        <location evidence="1">Cell membrane</location>
        <topology evidence="1">Multi-pass membrane protein</topology>
    </subcellularLocation>
</comment>
<dbReference type="SMART" id="SM00382">
    <property type="entry name" value="AAA"/>
    <property type="match status" value="1"/>
</dbReference>
<gene>
    <name evidence="10" type="ordered locus">cce_2420</name>
</gene>
<evidence type="ECO:0000259" key="8">
    <source>
        <dbReference type="PROSITE" id="PS50893"/>
    </source>
</evidence>
<evidence type="ECO:0000259" key="9">
    <source>
        <dbReference type="PROSITE" id="PS50929"/>
    </source>
</evidence>
<feature type="transmembrane region" description="Helical" evidence="7">
    <location>
        <begin position="307"/>
        <end position="329"/>
    </location>
</feature>
<evidence type="ECO:0000256" key="3">
    <source>
        <dbReference type="ARBA" id="ARBA00022741"/>
    </source>
</evidence>
<sequence length="634" mass="72703">MKHKLLQLCLNTETNSINHNFFQINNKSKTMISWKDLLKSYHNHRSIAVYSILASGALQIVDLMVPYITGQIINVLSHQPIDSILENLVNSLANITNFPNNQIFSLAVLLGIIFVVTVVRSPIQPWLTDWFHWEIALKVRREQLKNTVRKILTLPLSFYDEYNPGRITNRIAKGVENQLWTYPEIAGELMPKIIRVLGIFVIILLIEWKIALLFLISFTLILFFSIKHLNKILKQEELLDKHSENTQSFSSELITNIKTVKAFATERRELSRQDKRLDREFKYVLFRIHTGYVKLVTWQKTVIQSSVFLILVYSLIITVQGHISLGHFITLITVSSMAYAELDPITQLAEIFARRYSSISRFHEFLHIPSGEDKAILTQESINHEPYQFTGKIHLSNLSFAYHENHWVLQNINLLIHPYETVAIVGKSGSGKSTLIKLLLRYFKPTQGQILIDGKDIQTLDIVQYRQRLAMVHQEVEIFNGTLLDNLTYGNRTVSFEAVEQACQIARVDEFITQFPQGYYTIVGERGVRLSGGQRQRIGIARALIVDPDVLIFDEATSSLDYESEKLIQLAMSSILGTRTTIIIAHRLSTVREADKIIVLDNGQIVEVGNHQQLLNHQGIYHRLHSLQETGELS</sequence>
<evidence type="ECO:0000256" key="5">
    <source>
        <dbReference type="ARBA" id="ARBA00022989"/>
    </source>
</evidence>
<feature type="domain" description="ABC transmembrane type-1" evidence="9">
    <location>
        <begin position="51"/>
        <end position="354"/>
    </location>
</feature>
<evidence type="ECO:0000313" key="11">
    <source>
        <dbReference type="Proteomes" id="UP000001203"/>
    </source>
</evidence>
<evidence type="ECO:0000256" key="4">
    <source>
        <dbReference type="ARBA" id="ARBA00022840"/>
    </source>
</evidence>
<evidence type="ECO:0000256" key="1">
    <source>
        <dbReference type="ARBA" id="ARBA00004651"/>
    </source>
</evidence>